<dbReference type="OrthoDB" id="10556228at2759"/>
<feature type="region of interest" description="Disordered" evidence="1">
    <location>
        <begin position="1"/>
        <end position="103"/>
    </location>
</feature>
<accession>A0A5B0PG57</accession>
<dbReference type="PANTHER" id="PTHR47501">
    <property type="entry name" value="TRANSPOSASE-RELATED"/>
    <property type="match status" value="1"/>
</dbReference>
<evidence type="ECO:0000313" key="3">
    <source>
        <dbReference type="Proteomes" id="UP000324748"/>
    </source>
</evidence>
<gene>
    <name evidence="2" type="ORF">PGT21_012891</name>
</gene>
<reference evidence="2 3" key="1">
    <citation type="submission" date="2019-05" db="EMBL/GenBank/DDBJ databases">
        <title>Emergence of the Ug99 lineage of the wheat stem rust pathogen through somatic hybridization.</title>
        <authorList>
            <person name="Li F."/>
            <person name="Upadhyaya N.M."/>
            <person name="Sperschneider J."/>
            <person name="Matny O."/>
            <person name="Nguyen-Phuc H."/>
            <person name="Mago R."/>
            <person name="Raley C."/>
            <person name="Miller M.E."/>
            <person name="Silverstein K.A.T."/>
            <person name="Henningsen E."/>
            <person name="Hirsch C.D."/>
            <person name="Visser B."/>
            <person name="Pretorius Z.A."/>
            <person name="Steffenson B.J."/>
            <person name="Schwessinger B."/>
            <person name="Dodds P.N."/>
            <person name="Figueroa M."/>
        </authorList>
    </citation>
    <scope>NUCLEOTIDE SEQUENCE [LARGE SCALE GENOMIC DNA]</scope>
    <source>
        <strain evidence="2">21-0</strain>
    </source>
</reference>
<dbReference type="Proteomes" id="UP000324748">
    <property type="component" value="Unassembled WGS sequence"/>
</dbReference>
<name>A0A5B0PG57_PUCGR</name>
<sequence>MKRSAMIQPSPDSRKSIIQPLLSERKSIGTSSKPTKRTNAPSDSDSTPHATPVQSQQTSKKAPKKPKKTGPSDANSESNTTAKDIGLAQQQKNPEEVDVKPADKPASTYSCLWCNKEVRVSASSLSNLRVHRDGSRQSGRVSDGCPNCAKPIAAGAKLPPTSLEEEKKKKKNGNGDLTTHFARVEKFDKTILNQIIVLWLLLQLIPWNQVEDPYLKAAFNYCEPAAILFKQKWAATGARKAYLELQEAMLYCSSQ</sequence>
<keyword evidence="3" id="KW-1185">Reference proteome</keyword>
<evidence type="ECO:0000313" key="2">
    <source>
        <dbReference type="EMBL" id="KAA1099574.1"/>
    </source>
</evidence>
<dbReference type="EMBL" id="VSWC01000054">
    <property type="protein sequence ID" value="KAA1099574.1"/>
    <property type="molecule type" value="Genomic_DNA"/>
</dbReference>
<dbReference type="AlphaFoldDB" id="A0A5B0PG57"/>
<comment type="caution">
    <text evidence="2">The sequence shown here is derived from an EMBL/GenBank/DDBJ whole genome shotgun (WGS) entry which is preliminary data.</text>
</comment>
<evidence type="ECO:0000256" key="1">
    <source>
        <dbReference type="SAM" id="MobiDB-lite"/>
    </source>
</evidence>
<dbReference type="PANTHER" id="PTHR47501:SF5">
    <property type="entry name" value="HAT C-TERMINAL DIMERISATION DOMAIN-CONTAINING PROTEIN"/>
    <property type="match status" value="1"/>
</dbReference>
<proteinExistence type="predicted"/>
<feature type="compositionally biased region" description="Polar residues" evidence="1">
    <location>
        <begin position="73"/>
        <end position="92"/>
    </location>
</feature>
<organism evidence="2 3">
    <name type="scientific">Puccinia graminis f. sp. tritici</name>
    <dbReference type="NCBI Taxonomy" id="56615"/>
    <lineage>
        <taxon>Eukaryota</taxon>
        <taxon>Fungi</taxon>
        <taxon>Dikarya</taxon>
        <taxon>Basidiomycota</taxon>
        <taxon>Pucciniomycotina</taxon>
        <taxon>Pucciniomycetes</taxon>
        <taxon>Pucciniales</taxon>
        <taxon>Pucciniaceae</taxon>
        <taxon>Puccinia</taxon>
    </lineage>
</organism>
<feature type="compositionally biased region" description="Basic and acidic residues" evidence="1">
    <location>
        <begin position="93"/>
        <end position="103"/>
    </location>
</feature>
<protein>
    <submittedName>
        <fullName evidence="2">Uncharacterized protein</fullName>
    </submittedName>
</protein>
<feature type="compositionally biased region" description="Polar residues" evidence="1">
    <location>
        <begin position="28"/>
        <end position="53"/>
    </location>
</feature>